<keyword evidence="2" id="KW-1185">Reference proteome</keyword>
<evidence type="ECO:0000256" key="1">
    <source>
        <dbReference type="SAM" id="MobiDB-lite"/>
    </source>
</evidence>
<gene>
    <name evidence="3" type="primary">CCDC59</name>
</gene>
<feature type="compositionally biased region" description="Basic and acidic residues" evidence="1">
    <location>
        <begin position="1"/>
        <end position="12"/>
    </location>
</feature>
<dbReference type="PANTHER" id="PTHR15657:SF1">
    <property type="entry name" value="THYROID TRANSCRIPTION FACTOR 1-ASSOCIATED PROTEIN 26"/>
    <property type="match status" value="1"/>
</dbReference>
<dbReference type="GeneID" id="107122812"/>
<reference evidence="3" key="1">
    <citation type="submission" date="2025-08" db="UniProtKB">
        <authorList>
            <consortium name="RefSeq"/>
        </authorList>
    </citation>
    <scope>IDENTIFICATION</scope>
</reference>
<dbReference type="Pfam" id="PF08524">
    <property type="entry name" value="rRNA_processing"/>
    <property type="match status" value="1"/>
</dbReference>
<feature type="region of interest" description="Disordered" evidence="1">
    <location>
        <begin position="125"/>
        <end position="166"/>
    </location>
</feature>
<dbReference type="RefSeq" id="XP_015281439.1">
    <property type="nucleotide sequence ID" value="XM_015425953.1"/>
</dbReference>
<proteinExistence type="predicted"/>
<organism evidence="2 3">
    <name type="scientific">Gekko japonicus</name>
    <name type="common">Schlegel's Japanese gecko</name>
    <dbReference type="NCBI Taxonomy" id="146911"/>
    <lineage>
        <taxon>Eukaryota</taxon>
        <taxon>Metazoa</taxon>
        <taxon>Chordata</taxon>
        <taxon>Craniata</taxon>
        <taxon>Vertebrata</taxon>
        <taxon>Euteleostomi</taxon>
        <taxon>Lepidosauria</taxon>
        <taxon>Squamata</taxon>
        <taxon>Bifurcata</taxon>
        <taxon>Gekkota</taxon>
        <taxon>Gekkonidae</taxon>
        <taxon>Gekkoninae</taxon>
        <taxon>Gekko</taxon>
    </lineage>
</organism>
<evidence type="ECO:0000313" key="3">
    <source>
        <dbReference type="RefSeq" id="XP_015281439.1"/>
    </source>
</evidence>
<dbReference type="PRINTS" id="PR01854">
    <property type="entry name" value="BR22PROTEIN"/>
</dbReference>
<dbReference type="InterPro" id="IPR013730">
    <property type="entry name" value="Fyv7/TAP26"/>
</dbReference>
<protein>
    <submittedName>
        <fullName evidence="3">Thyroid transcription factor 1-associated protein 26</fullName>
    </submittedName>
</protein>
<feature type="region of interest" description="Disordered" evidence="1">
    <location>
        <begin position="1"/>
        <end position="34"/>
    </location>
</feature>
<accession>A0ABM1L652</accession>
<sequence>MAPVVRRRESLGQKRNVGAQNLPVQRGRKQPWRQDPCAVRGNVQEGQGFAFWRKQKIQRDYKKLLKKEKYANSQKSVGYTENYPEHLKHLYLAEEEMLKKQQKPKNSGPLLLEETSFSTADNNITKRRHKTKTSNQKAKEEYEQIKAKRDAKKEAARKRKEERERAQKLYKQKKMETYKILSKRTRKGQPNLNLQVEHLLQKIQQKP</sequence>
<feature type="compositionally biased region" description="Basic and acidic residues" evidence="1">
    <location>
        <begin position="137"/>
        <end position="166"/>
    </location>
</feature>
<name>A0ABM1L652_GEKJA</name>
<evidence type="ECO:0000313" key="2">
    <source>
        <dbReference type="Proteomes" id="UP000694871"/>
    </source>
</evidence>
<dbReference type="PANTHER" id="PTHR15657">
    <property type="entry name" value="THYROID TRANSCRIPTION FACTOR 1-ASSOCIATED PROTEIN 26"/>
    <property type="match status" value="1"/>
</dbReference>
<dbReference type="Proteomes" id="UP000694871">
    <property type="component" value="Unplaced"/>
</dbReference>